<dbReference type="FunFam" id="3.40.50.720:FF:000037">
    <property type="entry name" value="3-oxoacyl-[acyl-carrier-protein] reductase FabG"/>
    <property type="match status" value="1"/>
</dbReference>
<gene>
    <name evidence="14" type="primary">fabG</name>
    <name evidence="14" type="ORF">TPSD3_15355</name>
</gene>
<comment type="caution">
    <text evidence="14">The sequence shown here is derived from an EMBL/GenBank/DDBJ whole genome shotgun (WGS) entry which is preliminary data.</text>
</comment>
<evidence type="ECO:0000313" key="15">
    <source>
        <dbReference type="Proteomes" id="UP000194798"/>
    </source>
</evidence>
<dbReference type="InterPro" id="IPR020904">
    <property type="entry name" value="Sc_DH/Rdtase_CS"/>
</dbReference>
<protein>
    <recommendedName>
        <fullName evidence="12">3-oxoacyl-[acyl-carrier-protein] reductase</fullName>
        <ecNumber evidence="12">1.1.1.100</ecNumber>
    </recommendedName>
</protein>
<keyword evidence="9 12" id="KW-0275">Fatty acid biosynthesis</keyword>
<feature type="binding site" evidence="11">
    <location>
        <position position="187"/>
    </location>
    <ligand>
        <name>NADP(+)</name>
        <dbReference type="ChEBI" id="CHEBI:58349"/>
    </ligand>
</feature>
<dbReference type="EMBL" id="MSLT01000023">
    <property type="protein sequence ID" value="OUD12477.1"/>
    <property type="molecule type" value="Genomic_DNA"/>
</dbReference>
<sequence>MNFDLSTETALVTGATRGIGRAIAVALAQAGAMVYGTATTEAGAQQITEALQNAPRPGQGQMLNVARAEDIHAFMEQFGKNTPSILVNNAAVTRDNLLLRMSDDEWQSVFDTNLTSVFHFSKACLRGMTKARHGRIINITSVVGLTGNPGQANYAAAKAGLIAFSKSLAREIGSRQITVNNVAPGFIDTDMTRQLPEADRNQLLHAIPLNRAGTPDDVAAAVLFLASPAAAYITGETLHVNGGMYMP</sequence>
<dbReference type="OrthoDB" id="9804774at2"/>
<evidence type="ECO:0000256" key="10">
    <source>
        <dbReference type="PIRSR" id="PIRSR611284-1"/>
    </source>
</evidence>
<keyword evidence="15" id="KW-1185">Reference proteome</keyword>
<dbReference type="SUPFAM" id="SSF51735">
    <property type="entry name" value="NAD(P)-binding Rossmann-fold domains"/>
    <property type="match status" value="1"/>
</dbReference>
<dbReference type="InterPro" id="IPR057326">
    <property type="entry name" value="KR_dom"/>
</dbReference>
<accession>A0A251X6B8</accession>
<dbReference type="GO" id="GO:0004316">
    <property type="term" value="F:3-oxoacyl-[acyl-carrier-protein] reductase (NADPH) activity"/>
    <property type="evidence" value="ECO:0007669"/>
    <property type="project" value="UniProtKB-UniRule"/>
</dbReference>
<comment type="catalytic activity">
    <reaction evidence="12">
        <text>a (3R)-hydroxyacyl-[ACP] + NADP(+) = a 3-oxoacyl-[ACP] + NADPH + H(+)</text>
        <dbReference type="Rhea" id="RHEA:17397"/>
        <dbReference type="Rhea" id="RHEA-COMP:9916"/>
        <dbReference type="Rhea" id="RHEA-COMP:9945"/>
        <dbReference type="ChEBI" id="CHEBI:15378"/>
        <dbReference type="ChEBI" id="CHEBI:57783"/>
        <dbReference type="ChEBI" id="CHEBI:58349"/>
        <dbReference type="ChEBI" id="CHEBI:78776"/>
        <dbReference type="ChEBI" id="CHEBI:78827"/>
        <dbReference type="EC" id="1.1.1.100"/>
    </reaction>
</comment>
<keyword evidence="6 11" id="KW-0521">NADP</keyword>
<keyword evidence="5 12" id="KW-0276">Fatty acid metabolism</keyword>
<dbReference type="AlphaFoldDB" id="A0A251X6B8"/>
<feature type="domain" description="Ketoreductase" evidence="13">
    <location>
        <begin position="8"/>
        <end position="185"/>
    </location>
</feature>
<dbReference type="NCBIfam" id="TIGR01830">
    <property type="entry name" value="3oxo_ACP_reduc"/>
    <property type="match status" value="1"/>
</dbReference>
<keyword evidence="7 12" id="KW-0560">Oxidoreductase</keyword>
<comment type="similarity">
    <text evidence="3 12">Belongs to the short-chain dehydrogenases/reductases (SDR) family.</text>
</comment>
<reference evidence="14 15" key="1">
    <citation type="submission" date="2016-12" db="EMBL/GenBank/DDBJ databases">
        <title>Thioflexothrix psekupsii D3 genome sequencing and assembly.</title>
        <authorList>
            <person name="Fomenkov A."/>
            <person name="Vincze T."/>
            <person name="Grabovich M."/>
            <person name="Anton B.P."/>
            <person name="Dubinina G."/>
            <person name="Orlova M."/>
            <person name="Belousova E."/>
            <person name="Roberts R.J."/>
        </authorList>
    </citation>
    <scope>NUCLEOTIDE SEQUENCE [LARGE SCALE GENOMIC DNA]</scope>
    <source>
        <strain evidence="14">D3</strain>
    </source>
</reference>
<keyword evidence="4 12" id="KW-0444">Lipid biosynthesis</keyword>
<keyword evidence="8 12" id="KW-0443">Lipid metabolism</keyword>
<evidence type="ECO:0000256" key="8">
    <source>
        <dbReference type="ARBA" id="ARBA00023098"/>
    </source>
</evidence>
<dbReference type="PRINTS" id="PR00081">
    <property type="entry name" value="GDHRDH"/>
</dbReference>
<dbReference type="RefSeq" id="WP_086489425.1">
    <property type="nucleotide sequence ID" value="NZ_MSLT01000023.1"/>
</dbReference>
<dbReference type="Pfam" id="PF13561">
    <property type="entry name" value="adh_short_C2"/>
    <property type="match status" value="1"/>
</dbReference>
<feature type="binding site" evidence="11">
    <location>
        <position position="89"/>
    </location>
    <ligand>
        <name>NADP(+)</name>
        <dbReference type="ChEBI" id="CHEBI:58349"/>
    </ligand>
</feature>
<proteinExistence type="inferred from homology"/>
<comment type="function">
    <text evidence="1 12">Catalyzes the NADPH-dependent reduction of beta-ketoacyl-ACP substrates to beta-hydroxyacyl-ACP products, the first reductive step in the elongation cycle of fatty acid biosynthesis.</text>
</comment>
<dbReference type="PANTHER" id="PTHR42879:SF2">
    <property type="entry name" value="3-OXOACYL-[ACYL-CARRIER-PROTEIN] REDUCTASE FABG"/>
    <property type="match status" value="1"/>
</dbReference>
<dbReference type="Proteomes" id="UP000194798">
    <property type="component" value="Unassembled WGS sequence"/>
</dbReference>
<dbReference type="InterPro" id="IPR036291">
    <property type="entry name" value="NAD(P)-bd_dom_sf"/>
</dbReference>
<feature type="binding site" evidence="11">
    <location>
        <position position="39"/>
    </location>
    <ligand>
        <name>NADP(+)</name>
        <dbReference type="ChEBI" id="CHEBI:58349"/>
    </ligand>
</feature>
<evidence type="ECO:0000256" key="4">
    <source>
        <dbReference type="ARBA" id="ARBA00022516"/>
    </source>
</evidence>
<dbReference type="InterPro" id="IPR011284">
    <property type="entry name" value="3oxo_ACP_reduc"/>
</dbReference>
<organism evidence="14 15">
    <name type="scientific">Thioflexithrix psekupsensis</name>
    <dbReference type="NCBI Taxonomy" id="1570016"/>
    <lineage>
        <taxon>Bacteria</taxon>
        <taxon>Pseudomonadati</taxon>
        <taxon>Pseudomonadota</taxon>
        <taxon>Gammaproteobacteria</taxon>
        <taxon>Thiotrichales</taxon>
        <taxon>Thioflexithrix</taxon>
    </lineage>
</organism>
<dbReference type="EC" id="1.1.1.100" evidence="12"/>
<feature type="binding site" evidence="11">
    <location>
        <begin position="154"/>
        <end position="158"/>
    </location>
    <ligand>
        <name>NADP(+)</name>
        <dbReference type="ChEBI" id="CHEBI:58349"/>
    </ligand>
</feature>
<dbReference type="PROSITE" id="PS00061">
    <property type="entry name" value="ADH_SHORT"/>
    <property type="match status" value="1"/>
</dbReference>
<evidence type="ECO:0000256" key="11">
    <source>
        <dbReference type="PIRSR" id="PIRSR611284-2"/>
    </source>
</evidence>
<feature type="binding site" evidence="11">
    <location>
        <begin position="64"/>
        <end position="65"/>
    </location>
    <ligand>
        <name>NADP(+)</name>
        <dbReference type="ChEBI" id="CHEBI:58349"/>
    </ligand>
</feature>
<dbReference type="PRINTS" id="PR00080">
    <property type="entry name" value="SDRFAMILY"/>
</dbReference>
<comment type="pathway">
    <text evidence="2 12">Lipid metabolism; fatty acid biosynthesis.</text>
</comment>
<evidence type="ECO:0000256" key="7">
    <source>
        <dbReference type="ARBA" id="ARBA00023002"/>
    </source>
</evidence>
<dbReference type="Gene3D" id="3.40.50.720">
    <property type="entry name" value="NAD(P)-binding Rossmann-like Domain"/>
    <property type="match status" value="1"/>
</dbReference>
<evidence type="ECO:0000256" key="3">
    <source>
        <dbReference type="ARBA" id="ARBA00006484"/>
    </source>
</evidence>
<dbReference type="GO" id="GO:0030497">
    <property type="term" value="P:fatty acid elongation"/>
    <property type="evidence" value="ECO:0007669"/>
    <property type="project" value="UniProtKB-ARBA"/>
</dbReference>
<comment type="subunit">
    <text evidence="12">Homotetramer.</text>
</comment>
<evidence type="ECO:0000259" key="13">
    <source>
        <dbReference type="SMART" id="SM00822"/>
    </source>
</evidence>
<dbReference type="InterPro" id="IPR002347">
    <property type="entry name" value="SDR_fam"/>
</dbReference>
<evidence type="ECO:0000256" key="9">
    <source>
        <dbReference type="ARBA" id="ARBA00023160"/>
    </source>
</evidence>
<dbReference type="SMART" id="SM00822">
    <property type="entry name" value="PKS_KR"/>
    <property type="match status" value="1"/>
</dbReference>
<feature type="binding site" evidence="11">
    <location>
        <begin position="14"/>
        <end position="17"/>
    </location>
    <ligand>
        <name>NADP(+)</name>
        <dbReference type="ChEBI" id="CHEBI:58349"/>
    </ligand>
</feature>
<dbReference type="NCBIfam" id="NF009466">
    <property type="entry name" value="PRK12826.1-2"/>
    <property type="match status" value="1"/>
</dbReference>
<dbReference type="GO" id="GO:0051287">
    <property type="term" value="F:NAD binding"/>
    <property type="evidence" value="ECO:0007669"/>
    <property type="project" value="UniProtKB-UniRule"/>
</dbReference>
<dbReference type="PANTHER" id="PTHR42879">
    <property type="entry name" value="3-OXOACYL-(ACYL-CARRIER-PROTEIN) REDUCTASE"/>
    <property type="match status" value="1"/>
</dbReference>
<evidence type="ECO:0000256" key="2">
    <source>
        <dbReference type="ARBA" id="ARBA00005194"/>
    </source>
</evidence>
<evidence type="ECO:0000256" key="6">
    <source>
        <dbReference type="ARBA" id="ARBA00022857"/>
    </source>
</evidence>
<dbReference type="NCBIfam" id="NF004197">
    <property type="entry name" value="PRK05653.1-1"/>
    <property type="match status" value="1"/>
</dbReference>
<dbReference type="UniPathway" id="UPA00094"/>
<feature type="active site" description="Proton acceptor" evidence="10">
    <location>
        <position position="154"/>
    </location>
</feature>
<evidence type="ECO:0000256" key="1">
    <source>
        <dbReference type="ARBA" id="ARBA00002607"/>
    </source>
</evidence>
<dbReference type="InterPro" id="IPR050259">
    <property type="entry name" value="SDR"/>
</dbReference>
<evidence type="ECO:0000256" key="12">
    <source>
        <dbReference type="RuleBase" id="RU366074"/>
    </source>
</evidence>
<evidence type="ECO:0000313" key="14">
    <source>
        <dbReference type="EMBL" id="OUD12477.1"/>
    </source>
</evidence>
<name>A0A251X6B8_9GAMM</name>
<evidence type="ECO:0000256" key="5">
    <source>
        <dbReference type="ARBA" id="ARBA00022832"/>
    </source>
</evidence>
<dbReference type="CDD" id="cd05333">
    <property type="entry name" value="BKR_SDR_c"/>
    <property type="match status" value="1"/>
</dbReference>